<proteinExistence type="predicted"/>
<keyword evidence="2" id="KW-1185">Reference proteome</keyword>
<reference evidence="1 2" key="1">
    <citation type="journal article" date="2023" name="Arcadia Sci">
        <title>De novo assembly of a long-read Amblyomma americanum tick genome.</title>
        <authorList>
            <person name="Chou S."/>
            <person name="Poskanzer K.E."/>
            <person name="Rollins M."/>
            <person name="Thuy-Boun P.S."/>
        </authorList>
    </citation>
    <scope>NUCLEOTIDE SEQUENCE [LARGE SCALE GENOMIC DNA]</scope>
    <source>
        <strain evidence="1">F_SG_1</strain>
        <tissue evidence="1">Salivary glands</tissue>
    </source>
</reference>
<dbReference type="Proteomes" id="UP001321473">
    <property type="component" value="Unassembled WGS sequence"/>
</dbReference>
<evidence type="ECO:0000313" key="2">
    <source>
        <dbReference type="Proteomes" id="UP001321473"/>
    </source>
</evidence>
<organism evidence="1 2">
    <name type="scientific">Amblyomma americanum</name>
    <name type="common">Lone star tick</name>
    <dbReference type="NCBI Taxonomy" id="6943"/>
    <lineage>
        <taxon>Eukaryota</taxon>
        <taxon>Metazoa</taxon>
        <taxon>Ecdysozoa</taxon>
        <taxon>Arthropoda</taxon>
        <taxon>Chelicerata</taxon>
        <taxon>Arachnida</taxon>
        <taxon>Acari</taxon>
        <taxon>Parasitiformes</taxon>
        <taxon>Ixodida</taxon>
        <taxon>Ixodoidea</taxon>
        <taxon>Ixodidae</taxon>
        <taxon>Amblyomminae</taxon>
        <taxon>Amblyomma</taxon>
    </lineage>
</organism>
<sequence>MYFVWRRRFSTVAAYQFRLQVACTCLPPGSRIPRRRRQRLSGSRLRNRCDPLQCSRRVGGAATAPHLPPASSWLRGVSSHQRRQLQFLIRLMHCSISTPLEGARDADAPPNCPVYSANCGRKRGGRLRLASGEPH</sequence>
<comment type="caution">
    <text evidence="1">The sequence shown here is derived from an EMBL/GenBank/DDBJ whole genome shotgun (WGS) entry which is preliminary data.</text>
</comment>
<accession>A0AAQ4DA37</accession>
<evidence type="ECO:0000313" key="1">
    <source>
        <dbReference type="EMBL" id="KAK8759327.1"/>
    </source>
</evidence>
<protein>
    <submittedName>
        <fullName evidence="1">Uncharacterized protein</fullName>
    </submittedName>
</protein>
<gene>
    <name evidence="1" type="ORF">V5799_003042</name>
</gene>
<dbReference type="EMBL" id="JARKHS020033173">
    <property type="protein sequence ID" value="KAK8759327.1"/>
    <property type="molecule type" value="Genomic_DNA"/>
</dbReference>
<dbReference type="AlphaFoldDB" id="A0AAQ4DA37"/>
<name>A0AAQ4DA37_AMBAM</name>